<protein>
    <submittedName>
        <fullName evidence="11">Cytochrome P450 4GN1</fullName>
    </submittedName>
</protein>
<evidence type="ECO:0000256" key="10">
    <source>
        <dbReference type="RuleBase" id="RU000461"/>
    </source>
</evidence>
<keyword evidence="4 9" id="KW-0349">Heme</keyword>
<proteinExistence type="evidence at transcript level"/>
<dbReference type="InterPro" id="IPR036396">
    <property type="entry name" value="Cyt_P450_sf"/>
</dbReference>
<dbReference type="CDD" id="cd20628">
    <property type="entry name" value="CYP4"/>
    <property type="match status" value="1"/>
</dbReference>
<evidence type="ECO:0000256" key="9">
    <source>
        <dbReference type="PIRSR" id="PIRSR602401-1"/>
    </source>
</evidence>
<dbReference type="PRINTS" id="PR00385">
    <property type="entry name" value="P450"/>
</dbReference>
<keyword evidence="5" id="KW-0256">Endoplasmic reticulum</keyword>
<comment type="cofactor">
    <cofactor evidence="1 9">
        <name>heme</name>
        <dbReference type="ChEBI" id="CHEBI:30413"/>
    </cofactor>
</comment>
<dbReference type="InterPro" id="IPR002401">
    <property type="entry name" value="Cyt_P450_E_grp-I"/>
</dbReference>
<dbReference type="PROSITE" id="PS00086">
    <property type="entry name" value="CYTOCHROME_P450"/>
    <property type="match status" value="1"/>
</dbReference>
<dbReference type="InterPro" id="IPR017972">
    <property type="entry name" value="Cyt_P450_CS"/>
</dbReference>
<evidence type="ECO:0000256" key="2">
    <source>
        <dbReference type="ARBA" id="ARBA00004586"/>
    </source>
</evidence>
<dbReference type="GO" id="GO:0020037">
    <property type="term" value="F:heme binding"/>
    <property type="evidence" value="ECO:0007669"/>
    <property type="project" value="InterPro"/>
</dbReference>
<dbReference type="Gene3D" id="1.10.630.10">
    <property type="entry name" value="Cytochrome P450"/>
    <property type="match status" value="1"/>
</dbReference>
<keyword evidence="7 10" id="KW-0503">Monooxygenase</keyword>
<gene>
    <name evidence="11" type="primary">cyp4gn1</name>
</gene>
<keyword evidence="8" id="KW-0472">Membrane</keyword>
<keyword evidence="10" id="KW-0560">Oxidoreductase</keyword>
<dbReference type="SUPFAM" id="SSF48264">
    <property type="entry name" value="Cytochrome P450"/>
    <property type="match status" value="1"/>
</dbReference>
<dbReference type="GO" id="GO:0016705">
    <property type="term" value="F:oxidoreductase activity, acting on paired donors, with incorporation or reduction of molecular oxygen"/>
    <property type="evidence" value="ECO:0007669"/>
    <property type="project" value="InterPro"/>
</dbReference>
<dbReference type="GO" id="GO:0004497">
    <property type="term" value="F:monooxygenase activity"/>
    <property type="evidence" value="ECO:0007669"/>
    <property type="project" value="UniProtKB-KW"/>
</dbReference>
<evidence type="ECO:0000313" key="11">
    <source>
        <dbReference type="EMBL" id="BAV93920.1"/>
    </source>
</evidence>
<dbReference type="GO" id="GO:0005506">
    <property type="term" value="F:iron ion binding"/>
    <property type="evidence" value="ECO:0007669"/>
    <property type="project" value="InterPro"/>
</dbReference>
<evidence type="ECO:0000256" key="8">
    <source>
        <dbReference type="ARBA" id="ARBA00023136"/>
    </source>
</evidence>
<sequence>MTSVLVLVAIVASICYCFFKYLKFKKLYSLINQIPGPKCHFLLGNLPNLLCSREDVFGELNNIFKNYPSKPFVRLWFGWTPRIMINSAESAEALLSTGETIDKAGFYRFLHNWLGTGLLTSTGTKWHTRRKLLTSTFHFKILEEFFPIIQEQTNILLEILEDKLSDGKITLDIYPYLARCALDVICETAMGRTVSAQRNLDSPYVHAVNEVGETFTARNYRPWLNSDFIYSLSSLGRKEKKALQLLHSFTDQVIQERKRQNKCKNSLPSDSKSVEKKRLAFLDLLLDQSTKLSDRDVREEVDTFMFEGHDTTSSGVSWSLYCIAKYPEVQQKVRSELKELLQDDYDRPFISQDLKKMKYLECVIKESMRLFPPVPYFARRLTKDTEMCGYTIPSDVDIAFSTYTIHMDPKYYSEPEKFDPDRFRPENLLTRHPFAYIPFSAGPRNCIGQKFALMEEKTMVAQIVRNYWITLKEKDENFKMYAELILRPVNGLWLVLEKKPIEKEY</sequence>
<evidence type="ECO:0000256" key="3">
    <source>
        <dbReference type="ARBA" id="ARBA00010617"/>
    </source>
</evidence>
<dbReference type="EMBL" id="LC125370">
    <property type="protein sequence ID" value="BAV93920.1"/>
    <property type="molecule type" value="mRNA"/>
</dbReference>
<keyword evidence="9 10" id="KW-0479">Metal-binding</keyword>
<dbReference type="Pfam" id="PF00067">
    <property type="entry name" value="p450"/>
    <property type="match status" value="1"/>
</dbReference>
<dbReference type="PANTHER" id="PTHR24291">
    <property type="entry name" value="CYTOCHROME P450 FAMILY 4"/>
    <property type="match status" value="1"/>
</dbReference>
<dbReference type="InterPro" id="IPR050196">
    <property type="entry name" value="Cytochrome_P450_Monoox"/>
</dbReference>
<reference evidence="11" key="1">
    <citation type="journal article" date="2017" name="FEBS Open Bio">
        <title>A novel cytochrome P450, CYP3201B1, is involved in (R)-mandelonitrile biosynthesis in a cyanogenic millipede.</title>
        <authorList>
            <person name="Yamaguchi T."/>
            <person name="Kuwahara Y."/>
            <person name="Asano Y."/>
        </authorList>
    </citation>
    <scope>NUCLEOTIDE SEQUENCE</scope>
</reference>
<evidence type="ECO:0000256" key="7">
    <source>
        <dbReference type="ARBA" id="ARBA00023033"/>
    </source>
</evidence>
<comment type="subcellular location">
    <subcellularLocation>
        <location evidence="2">Endoplasmic reticulum membrane</location>
    </subcellularLocation>
</comment>
<name>A0A1J1E8R3_9MYRI</name>
<dbReference type="GO" id="GO:0005789">
    <property type="term" value="C:endoplasmic reticulum membrane"/>
    <property type="evidence" value="ECO:0007669"/>
    <property type="project" value="UniProtKB-SubCell"/>
</dbReference>
<dbReference type="InterPro" id="IPR001128">
    <property type="entry name" value="Cyt_P450"/>
</dbReference>
<evidence type="ECO:0000256" key="6">
    <source>
        <dbReference type="ARBA" id="ARBA00023004"/>
    </source>
</evidence>
<keyword evidence="6 9" id="KW-0408">Iron</keyword>
<dbReference type="AlphaFoldDB" id="A0A1J1E8R3"/>
<dbReference type="PANTHER" id="PTHR24291:SF189">
    <property type="entry name" value="CYTOCHROME P450 4C3-RELATED"/>
    <property type="match status" value="1"/>
</dbReference>
<feature type="binding site" description="axial binding residue" evidence="9">
    <location>
        <position position="446"/>
    </location>
    <ligand>
        <name>heme</name>
        <dbReference type="ChEBI" id="CHEBI:30413"/>
    </ligand>
    <ligandPart>
        <name>Fe</name>
        <dbReference type="ChEBI" id="CHEBI:18248"/>
    </ligandPart>
</feature>
<evidence type="ECO:0000256" key="5">
    <source>
        <dbReference type="ARBA" id="ARBA00022824"/>
    </source>
</evidence>
<evidence type="ECO:0000256" key="1">
    <source>
        <dbReference type="ARBA" id="ARBA00001971"/>
    </source>
</evidence>
<evidence type="ECO:0000256" key="4">
    <source>
        <dbReference type="ARBA" id="ARBA00022617"/>
    </source>
</evidence>
<accession>A0A1J1E8R3</accession>
<dbReference type="PRINTS" id="PR00463">
    <property type="entry name" value="EP450I"/>
</dbReference>
<organism evidence="11">
    <name type="scientific">Chamberlinius hualienensis</name>
    <dbReference type="NCBI Taxonomy" id="1551368"/>
    <lineage>
        <taxon>Eukaryota</taxon>
        <taxon>Metazoa</taxon>
        <taxon>Ecdysozoa</taxon>
        <taxon>Arthropoda</taxon>
        <taxon>Myriapoda</taxon>
        <taxon>Diplopoda</taxon>
        <taxon>Helminthomorpha</taxon>
        <taxon>Polydesmida</taxon>
        <taxon>Paradoxosomatidae</taxon>
        <taxon>Chamberlinius</taxon>
    </lineage>
</organism>
<comment type="similarity">
    <text evidence="3 10">Belongs to the cytochrome P450 family.</text>
</comment>